<evidence type="ECO:0000313" key="2">
    <source>
        <dbReference type="EMBL" id="MFM0000614.1"/>
    </source>
</evidence>
<dbReference type="EMBL" id="JAQQEZ010000003">
    <property type="protein sequence ID" value="MFM0000614.1"/>
    <property type="molecule type" value="Genomic_DNA"/>
</dbReference>
<reference evidence="2 3" key="1">
    <citation type="journal article" date="2024" name="Chem. Sci.">
        <title>Discovery of megapolipeptins by genome mining of a Burkholderiales bacteria collection.</title>
        <authorList>
            <person name="Paulo B.S."/>
            <person name="Recchia M.J.J."/>
            <person name="Lee S."/>
            <person name="Fergusson C.H."/>
            <person name="Romanowski S.B."/>
            <person name="Hernandez A."/>
            <person name="Krull N."/>
            <person name="Liu D.Y."/>
            <person name="Cavanagh H."/>
            <person name="Bos A."/>
            <person name="Gray C.A."/>
            <person name="Murphy B.T."/>
            <person name="Linington R.G."/>
            <person name="Eustaquio A.S."/>
        </authorList>
    </citation>
    <scope>NUCLEOTIDE SEQUENCE [LARGE SCALE GENOMIC DNA]</scope>
    <source>
        <strain evidence="2 3">RL17-350-BIC-A</strain>
    </source>
</reference>
<dbReference type="Gene3D" id="3.10.450.50">
    <property type="match status" value="1"/>
</dbReference>
<dbReference type="Proteomes" id="UP001629230">
    <property type="component" value="Unassembled WGS sequence"/>
</dbReference>
<dbReference type="InterPro" id="IPR037401">
    <property type="entry name" value="SnoaL-like"/>
</dbReference>
<organism evidence="2 3">
    <name type="scientific">Paraburkholderia dipogonis</name>
    <dbReference type="NCBI Taxonomy" id="1211383"/>
    <lineage>
        <taxon>Bacteria</taxon>
        <taxon>Pseudomonadati</taxon>
        <taxon>Pseudomonadota</taxon>
        <taxon>Betaproteobacteria</taxon>
        <taxon>Burkholderiales</taxon>
        <taxon>Burkholderiaceae</taxon>
        <taxon>Paraburkholderia</taxon>
    </lineage>
</organism>
<accession>A0ABW9AKG4</accession>
<proteinExistence type="predicted"/>
<protein>
    <submittedName>
        <fullName evidence="2">Nuclear transport factor 2 family protein</fullName>
    </submittedName>
</protein>
<dbReference type="RefSeq" id="WP_408176109.1">
    <property type="nucleotide sequence ID" value="NZ_JAQQEZ010000003.1"/>
</dbReference>
<sequence>MPATNPEEICRLFQQYMAEGDLESALSVYDPDAVFLNQSRDISKGREGLRQELAPLAAMKVRFDFKVKQVIETGGIALMHTEWTVSGPEPMKVYAIEVARRQQDGSWRWLIGDPFTVSREFGAEK</sequence>
<keyword evidence="3" id="KW-1185">Reference proteome</keyword>
<name>A0ABW9AKG4_9BURK</name>
<feature type="domain" description="SnoaL-like" evidence="1">
    <location>
        <begin position="15"/>
        <end position="107"/>
    </location>
</feature>
<comment type="caution">
    <text evidence="2">The sequence shown here is derived from an EMBL/GenBank/DDBJ whole genome shotgun (WGS) entry which is preliminary data.</text>
</comment>
<dbReference type="Pfam" id="PF12680">
    <property type="entry name" value="SnoaL_2"/>
    <property type="match status" value="1"/>
</dbReference>
<dbReference type="InterPro" id="IPR032710">
    <property type="entry name" value="NTF2-like_dom_sf"/>
</dbReference>
<evidence type="ECO:0000259" key="1">
    <source>
        <dbReference type="Pfam" id="PF12680"/>
    </source>
</evidence>
<evidence type="ECO:0000313" key="3">
    <source>
        <dbReference type="Proteomes" id="UP001629230"/>
    </source>
</evidence>
<dbReference type="SUPFAM" id="SSF54427">
    <property type="entry name" value="NTF2-like"/>
    <property type="match status" value="1"/>
</dbReference>
<gene>
    <name evidence="2" type="ORF">PQR57_06275</name>
</gene>